<dbReference type="Proteomes" id="UP001152531">
    <property type="component" value="Unassembled WGS sequence"/>
</dbReference>
<organism evidence="1 2">
    <name type="scientific">[Candida] jaroonii</name>
    <dbReference type="NCBI Taxonomy" id="467808"/>
    <lineage>
        <taxon>Eukaryota</taxon>
        <taxon>Fungi</taxon>
        <taxon>Dikarya</taxon>
        <taxon>Ascomycota</taxon>
        <taxon>Saccharomycotina</taxon>
        <taxon>Pichiomycetes</taxon>
        <taxon>Debaryomycetaceae</taxon>
        <taxon>Yamadazyma</taxon>
    </lineage>
</organism>
<proteinExistence type="predicted"/>
<gene>
    <name evidence="1" type="ORF">CLIB1444_07S05578</name>
</gene>
<protein>
    <submittedName>
        <fullName evidence="1">Uncharacterized protein</fullName>
    </submittedName>
</protein>
<dbReference type="EMBL" id="CALSDN010000007">
    <property type="protein sequence ID" value="CAH6721927.1"/>
    <property type="molecule type" value="Genomic_DNA"/>
</dbReference>
<accession>A0ACA9YA40</accession>
<evidence type="ECO:0000313" key="1">
    <source>
        <dbReference type="EMBL" id="CAH6721927.1"/>
    </source>
</evidence>
<evidence type="ECO:0000313" key="2">
    <source>
        <dbReference type="Proteomes" id="UP001152531"/>
    </source>
</evidence>
<keyword evidence="2" id="KW-1185">Reference proteome</keyword>
<name>A0ACA9YA40_9ASCO</name>
<comment type="caution">
    <text evidence="1">The sequence shown here is derived from an EMBL/GenBank/DDBJ whole genome shotgun (WGS) entry which is preliminary data.</text>
</comment>
<reference evidence="1" key="1">
    <citation type="submission" date="2022-06" db="EMBL/GenBank/DDBJ databases">
        <authorList>
            <person name="Legras J.-L."/>
            <person name="Devillers H."/>
            <person name="Grondin C."/>
        </authorList>
    </citation>
    <scope>NUCLEOTIDE SEQUENCE</scope>
    <source>
        <strain evidence="1">CLIB 1444</strain>
    </source>
</reference>
<sequence>MAIFGSRRKSTYQGFSKYSNEVQQYENNVAGLPNNGINRTESLSNSAGSAALAALRLHQNSTPQQTKPPQPPKIGRNNSLSQRSNSLKTYTYHPKGSYTPGQAAIPNARRFSSLNSNSNNHLQDIQNNYLRPPKKISSNRHSSLNSNNSRNSNLYQEQDHFEDEDDGETIITTQTTKVVDSQGRVQSITTKTIKTLPDGSNIIETTTKNISRSNSLRNNSLRTNSFRNNSLTSSPQDYNLHKIDEDLQDFEYNYELDNELPLNHPDHLELNRDDVNLSVDSNNNSNISSNATPQLHSPLNSPKISTANLQTSPNLGSSSLNASPKLNSNTQISPDKKDKPLKSILKSPKPVEGGDDIEIGSIHSSPNHPYKTIGNPLSDPPKFKVPQIPKKTSPVRERDITSNASATSASSIKFSDNVETIPIYHYEKPQVSNQELYDKAMKVAMQKVYGAKKDETTLAPSPEIESVPRKVVDKKDKQDKKLQVLGHSGVNDNYIYENHHKDFKIHSMRDDKDSKASSRKERAKLEKKQRKDYEKQLKEDEKRRKEEEKRKLNETKNKKKSPIRGLFSRRKKDDETVSINHSLSDGVLDGSPRRQVSDNANDSIVGELDEVPVVHKNGNSKVVESEEVIYEKVDPLDEAVGEVALEAATAVTTDQPQDSDEVLNKRYSEVPSMPTPQIRQEQTFDSPQAFIRPRPLPRGDLESLPSPNLMTNFESQPLDAKDDGVKDSTVIKKSSSEFKQPDILTGQTSKSNISKPEVSPIIIGNSPQFESFEKNTEIPRPLLNDISTDVDTDLDEYEDVLGSPGSVSRKVSRSNSVKSPKEIVVEEESRVPVEQPIVEESNGDDGDGDDDTILNKEDKNVHTFANFNNDIIGTKEPQTLSDLIKLGRTEDTDDSFQPPNAYDSDSDVSSKFSADLSAAIRRISDYPNEDGEHGVEDDWDNENIHNENREAFVIDEPLTVSDKNVKIYEPVGQTTNQDVEASSAFASPTEGTFPKKNDSAPLTESSDDRSPQPSRSTLATNDKGVNNDIPGVVVDKHGVFTNKPKKAKKSFGKKILKLFVNSYEQNQK</sequence>